<dbReference type="GO" id="GO:0005634">
    <property type="term" value="C:nucleus"/>
    <property type="evidence" value="ECO:0000318"/>
    <property type="project" value="GO_Central"/>
</dbReference>
<dbReference type="Gene3D" id="2.170.270.10">
    <property type="entry name" value="SET domain"/>
    <property type="match status" value="1"/>
</dbReference>
<dbReference type="PANTHER" id="PTHR12197">
    <property type="entry name" value="HISTONE-LYSINE N-METHYLTRANSFERASE SMYD"/>
    <property type="match status" value="1"/>
</dbReference>
<evidence type="ECO:0000313" key="1">
    <source>
        <dbReference type="EnsemblMetazoa" id="PPA18468.1"/>
    </source>
</evidence>
<dbReference type="AlphaFoldDB" id="A0A2A6CZQ2"/>
<dbReference type="Gene3D" id="1.10.220.160">
    <property type="match status" value="1"/>
</dbReference>
<proteinExistence type="predicted"/>
<accession>A0A2A6CZQ2</accession>
<dbReference type="PROSITE" id="PS01360">
    <property type="entry name" value="ZF_MYND_1"/>
    <property type="match status" value="1"/>
</dbReference>
<keyword evidence="2" id="KW-1185">Reference proteome</keyword>
<name>A0A2A6CZQ2_PRIPA</name>
<dbReference type="SUPFAM" id="SSF144232">
    <property type="entry name" value="HIT/MYND zinc finger-like"/>
    <property type="match status" value="1"/>
</dbReference>
<dbReference type="SUPFAM" id="SSF82199">
    <property type="entry name" value="SET domain"/>
    <property type="match status" value="1"/>
</dbReference>
<dbReference type="Pfam" id="PF01753">
    <property type="entry name" value="zf-MYND"/>
    <property type="match status" value="1"/>
</dbReference>
<dbReference type="PROSITE" id="PS50865">
    <property type="entry name" value="ZF_MYND_2"/>
    <property type="match status" value="1"/>
</dbReference>
<dbReference type="EnsemblMetazoa" id="PPA18468.1">
    <property type="protein sequence ID" value="PPA18468.1"/>
    <property type="gene ID" value="WBGene00108022"/>
</dbReference>
<sequence>MCTIVEEEPYVAVVDNPYLRDICSYCFHRAPPEHPLKRCTQCQLVHYCNKDCQRNDFAIHKLECSFIVNSKPQIPQSKPRLLGRLLIRKYKGDSTSVKAFNGRCFDDLMDHVEDIQKSSDYLPLFTALCYGLPNYVDQEFMVQAPELLRIFGRTVINCFGITEDDHTVVGEGVYLGLSALNHSCDPDAFVRFRGRKAVLRTANPEIKRFSNQITIPYTNLDALTKERRTDLEKQYFFKCNCKVCTDPLRDGYARSLKCGECQMGVCIVIESLQVLTCDQCGAVNPTDVDEAFRMNQEIEWQLEKEKGKNDTFLNLQSDMTLFAKYDNILSKYNLPLASLAYRIANLSLSLDRRDLGLKHANKFVEAYRRYLPQCHPLLTTILQTAAIAASFEDPPTGRTLFMFEEARAACHLSHGPGPIMDELNRQTGMFRIRMHTYSN</sequence>
<dbReference type="Proteomes" id="UP000005239">
    <property type="component" value="Unassembled WGS sequence"/>
</dbReference>
<organism evidence="1 2">
    <name type="scientific">Pristionchus pacificus</name>
    <name type="common">Parasitic nematode worm</name>
    <dbReference type="NCBI Taxonomy" id="54126"/>
    <lineage>
        <taxon>Eukaryota</taxon>
        <taxon>Metazoa</taxon>
        <taxon>Ecdysozoa</taxon>
        <taxon>Nematoda</taxon>
        <taxon>Chromadorea</taxon>
        <taxon>Rhabditida</taxon>
        <taxon>Rhabditina</taxon>
        <taxon>Diplogasteromorpha</taxon>
        <taxon>Diplogasteroidea</taxon>
        <taxon>Neodiplogasteridae</taxon>
        <taxon>Pristionchus</taxon>
    </lineage>
</organism>
<gene>
    <name evidence="1" type="primary">WBGene00108022</name>
</gene>
<dbReference type="Gene3D" id="6.10.140.2220">
    <property type="match status" value="1"/>
</dbReference>
<reference evidence="1" key="2">
    <citation type="submission" date="2022-06" db="UniProtKB">
        <authorList>
            <consortium name="EnsemblMetazoa"/>
        </authorList>
    </citation>
    <scope>IDENTIFICATION</scope>
    <source>
        <strain evidence="1">PS312</strain>
    </source>
</reference>
<dbReference type="OrthoDB" id="265717at2759"/>
<accession>A0A8R1YHK4</accession>
<evidence type="ECO:0000313" key="2">
    <source>
        <dbReference type="Proteomes" id="UP000005239"/>
    </source>
</evidence>
<dbReference type="InterPro" id="IPR050869">
    <property type="entry name" value="H3K4_H4K5_MeTrfase"/>
</dbReference>
<dbReference type="InterPro" id="IPR002893">
    <property type="entry name" value="Znf_MYND"/>
</dbReference>
<dbReference type="PANTHER" id="PTHR12197:SF251">
    <property type="entry name" value="EG:BACR7C10.4 PROTEIN"/>
    <property type="match status" value="1"/>
</dbReference>
<dbReference type="InterPro" id="IPR046341">
    <property type="entry name" value="SET_dom_sf"/>
</dbReference>
<reference evidence="2" key="1">
    <citation type="journal article" date="2008" name="Nat. Genet.">
        <title>The Pristionchus pacificus genome provides a unique perspective on nematode lifestyle and parasitism.</title>
        <authorList>
            <person name="Dieterich C."/>
            <person name="Clifton S.W."/>
            <person name="Schuster L.N."/>
            <person name="Chinwalla A."/>
            <person name="Delehaunty K."/>
            <person name="Dinkelacker I."/>
            <person name="Fulton L."/>
            <person name="Fulton R."/>
            <person name="Godfrey J."/>
            <person name="Minx P."/>
            <person name="Mitreva M."/>
            <person name="Roeseler W."/>
            <person name="Tian H."/>
            <person name="Witte H."/>
            <person name="Yang S.P."/>
            <person name="Wilson R.K."/>
            <person name="Sommer R.J."/>
        </authorList>
    </citation>
    <scope>NUCLEOTIDE SEQUENCE [LARGE SCALE GENOMIC DNA]</scope>
    <source>
        <strain evidence="2">PS312</strain>
    </source>
</reference>
<protein>
    <submittedName>
        <fullName evidence="1">MYND-type domain-containing protein</fullName>
    </submittedName>
</protein>